<evidence type="ECO:0000256" key="1">
    <source>
        <dbReference type="ARBA" id="ARBA00022603"/>
    </source>
</evidence>
<proteinExistence type="predicted"/>
<sequence>MPTDFYRSYASHKRYRCPTIGRKELRRFDREIWRPAGCDSGMAFLELGCGTGAFLAYLAAKGVHRRVGIDQDPALAEVLPAAVRDDFRCGDALALLGDPDLGSFDRIVLLDVLEHFSPTAGCALLRAARDRLAPGGRVVIKVPNAGCPWGLGYQFGDLTHRTAFAPIALRQLADAAGFDAEVRPQRQGSPRRRLTDALLHRFLSWALLTPPEIWTANFYAFLTPRPEEPRR</sequence>
<dbReference type="EMBL" id="JBHUIY010000015">
    <property type="protein sequence ID" value="MFD2233976.1"/>
    <property type="molecule type" value="Genomic_DNA"/>
</dbReference>
<accession>A0ABW5CCK2</accession>
<evidence type="ECO:0000256" key="3">
    <source>
        <dbReference type="ARBA" id="ARBA00022691"/>
    </source>
</evidence>
<dbReference type="GO" id="GO:0102208">
    <property type="term" value="F:2-polyprenyl-6-hydroxyphenol methylase activity"/>
    <property type="evidence" value="ECO:0007669"/>
    <property type="project" value="UniProtKB-EC"/>
</dbReference>
<evidence type="ECO:0000313" key="5">
    <source>
        <dbReference type="Proteomes" id="UP001597296"/>
    </source>
</evidence>
<keyword evidence="3" id="KW-0949">S-adenosyl-L-methionine</keyword>
<dbReference type="GO" id="GO:0032259">
    <property type="term" value="P:methylation"/>
    <property type="evidence" value="ECO:0007669"/>
    <property type="project" value="UniProtKB-KW"/>
</dbReference>
<gene>
    <name evidence="4" type="ORF">ACFSNB_09175</name>
</gene>
<comment type="caution">
    <text evidence="4">The sequence shown here is derived from an EMBL/GenBank/DDBJ whole genome shotgun (WGS) entry which is preliminary data.</text>
</comment>
<reference evidence="5" key="1">
    <citation type="journal article" date="2019" name="Int. J. Syst. Evol. Microbiol.">
        <title>The Global Catalogue of Microorganisms (GCM) 10K type strain sequencing project: providing services to taxonomists for standard genome sequencing and annotation.</title>
        <authorList>
            <consortium name="The Broad Institute Genomics Platform"/>
            <consortium name="The Broad Institute Genome Sequencing Center for Infectious Disease"/>
            <person name="Wu L."/>
            <person name="Ma J."/>
        </authorList>
    </citation>
    <scope>NUCLEOTIDE SEQUENCE [LARGE SCALE GENOMIC DNA]</scope>
    <source>
        <strain evidence="5">KCTC 15012</strain>
    </source>
</reference>
<organism evidence="4 5">
    <name type="scientific">Phaeospirillum tilakii</name>
    <dbReference type="NCBI Taxonomy" id="741673"/>
    <lineage>
        <taxon>Bacteria</taxon>
        <taxon>Pseudomonadati</taxon>
        <taxon>Pseudomonadota</taxon>
        <taxon>Alphaproteobacteria</taxon>
        <taxon>Rhodospirillales</taxon>
        <taxon>Rhodospirillaceae</taxon>
        <taxon>Phaeospirillum</taxon>
    </lineage>
</organism>
<dbReference type="InterPro" id="IPR029063">
    <property type="entry name" value="SAM-dependent_MTases_sf"/>
</dbReference>
<dbReference type="Pfam" id="PF13489">
    <property type="entry name" value="Methyltransf_23"/>
    <property type="match status" value="1"/>
</dbReference>
<dbReference type="EC" id="2.1.1.222" evidence="4"/>
<dbReference type="PANTHER" id="PTHR43464:SF19">
    <property type="entry name" value="UBIQUINONE BIOSYNTHESIS O-METHYLTRANSFERASE, MITOCHONDRIAL"/>
    <property type="match status" value="1"/>
</dbReference>
<name>A0ABW5CCK2_9PROT</name>
<keyword evidence="5" id="KW-1185">Reference proteome</keyword>
<dbReference type="EC" id="2.1.1.64" evidence="4"/>
<dbReference type="SUPFAM" id="SSF53335">
    <property type="entry name" value="S-adenosyl-L-methionine-dependent methyltransferases"/>
    <property type="match status" value="1"/>
</dbReference>
<dbReference type="Proteomes" id="UP001597296">
    <property type="component" value="Unassembled WGS sequence"/>
</dbReference>
<dbReference type="PANTHER" id="PTHR43464">
    <property type="entry name" value="METHYLTRANSFERASE"/>
    <property type="match status" value="1"/>
</dbReference>
<keyword evidence="2 4" id="KW-0808">Transferase</keyword>
<keyword evidence="1 4" id="KW-0489">Methyltransferase</keyword>
<dbReference type="Gene3D" id="3.40.50.150">
    <property type="entry name" value="Vaccinia Virus protein VP39"/>
    <property type="match status" value="1"/>
</dbReference>
<dbReference type="RefSeq" id="WP_377315875.1">
    <property type="nucleotide sequence ID" value="NZ_JBHUIY010000015.1"/>
</dbReference>
<evidence type="ECO:0000313" key="4">
    <source>
        <dbReference type="EMBL" id="MFD2233976.1"/>
    </source>
</evidence>
<evidence type="ECO:0000256" key="2">
    <source>
        <dbReference type="ARBA" id="ARBA00022679"/>
    </source>
</evidence>
<protein>
    <submittedName>
        <fullName evidence="4">Class I SAM-dependent methyltransferase</fullName>
        <ecNumber evidence="4">2.1.1.222</ecNumber>
        <ecNumber evidence="4">2.1.1.64</ecNumber>
    </submittedName>
</protein>
<dbReference type="GO" id="GO:0061542">
    <property type="term" value="F:3-demethylubiquinol 3-O-methyltransferase activity"/>
    <property type="evidence" value="ECO:0007669"/>
    <property type="project" value="UniProtKB-EC"/>
</dbReference>
<dbReference type="CDD" id="cd02440">
    <property type="entry name" value="AdoMet_MTases"/>
    <property type="match status" value="1"/>
</dbReference>